<protein>
    <submittedName>
        <fullName evidence="4">Uncharacterized protein</fullName>
    </submittedName>
</protein>
<keyword evidence="2" id="KW-1133">Transmembrane helix</keyword>
<proteinExistence type="predicted"/>
<reference evidence="4 5" key="1">
    <citation type="submission" date="2015-09" db="EMBL/GenBank/DDBJ databases">
        <authorList>
            <consortium name="Pathogen Informatics"/>
        </authorList>
    </citation>
    <scope>NUCLEOTIDE SEQUENCE [LARGE SCALE GENOMIC DNA]</scope>
    <source>
        <strain evidence="4 5">2789STDY5834961</strain>
    </source>
</reference>
<feature type="compositionally biased region" description="Low complexity" evidence="1">
    <location>
        <begin position="784"/>
        <end position="818"/>
    </location>
</feature>
<evidence type="ECO:0000313" key="5">
    <source>
        <dbReference type="Proteomes" id="UP000095597"/>
    </source>
</evidence>
<feature type="compositionally biased region" description="Low complexity" evidence="1">
    <location>
        <begin position="549"/>
        <end position="563"/>
    </location>
</feature>
<dbReference type="Proteomes" id="UP000095597">
    <property type="component" value="Unassembled WGS sequence"/>
</dbReference>
<sequence>MKKRFFQLVLTAVLSVSCVATGVNVSAAPLSSEGYSIEKVSHPERGAGETDGILSFDAMGEESNRNQSYVWSCVEHGNYIYLGTCWNPISGIYYRNLKNNLTKLFQNRGDENPAQKAGTVATNILNVVYNGNFPDGATSTNGTPCIMRVNKYTYETEVVYIEKESSAFVNWNGYRMAVEYNGKLYFACAGFPTSRLLQIDPETNETKVVMQKTAENSGFANGIRGLTVMDGKLLVSLATDGADPDNMFASGSQLPQAYQNAIKAMAKKDVRYKDDNPRMQGVRLLSTTNPEDVDSWSVIANQETFDNLPACWIRDSINGGGLWDLVPFNGSLYVSMVTGKTDATTGVNHKQGFAVYRGDPKADGTWNWAPIIGDTSKGAKYEFGLGKKESCAGNLFAYGDHLYIGGYNDPMLDLAEIGNAGDFQSLYEDLKNPACLNRMDKNENIELINDDGFGAASTQYLWRFSEYHGKLLIGTFDIATLASGFTQLTDGSLLEMTPEEFSQKMTYVKELLQSLKKTPSGAALTAEEGTTEEAATEDTAEDTQENIQENTDADNTANQAATEAAKDQEAVVTDNTNAELTDTEVDAIDQMLDQLDEIETLSSDDSQTAAYTQRNKPSDIVDVYMDMVNNYNKYVKPILNRLNPDLAQKIENNVFNTAFHHFVYYLGCSNIIHTQEKGCDVLISSDGVNFTTLTRNGFGDIYNHGGRAFIPTDNGLFLGMANPFWGTQLWRVTDGSENPTPDKPGTDKPGTDKPGTDKPDTDKPGTDKPDTDKPGTDKPDTDKPSTPGTTNPSGTNNGTTSGSTGNNTSNGQNGATTTASPKTTNANHANKKSTNGKVKTGDNNHMILYTVSLVLSLMIAAGCIYTIISKRRKNR</sequence>
<feature type="region of interest" description="Disordered" evidence="1">
    <location>
        <begin position="518"/>
        <end position="579"/>
    </location>
</feature>
<evidence type="ECO:0000256" key="1">
    <source>
        <dbReference type="SAM" id="MobiDB-lite"/>
    </source>
</evidence>
<organism evidence="4 5">
    <name type="scientific">Dorea longicatena</name>
    <dbReference type="NCBI Taxonomy" id="88431"/>
    <lineage>
        <taxon>Bacteria</taxon>
        <taxon>Bacillati</taxon>
        <taxon>Bacillota</taxon>
        <taxon>Clostridia</taxon>
        <taxon>Lachnospirales</taxon>
        <taxon>Lachnospiraceae</taxon>
        <taxon>Dorea</taxon>
    </lineage>
</organism>
<evidence type="ECO:0000256" key="3">
    <source>
        <dbReference type="SAM" id="SignalP"/>
    </source>
</evidence>
<feature type="chain" id="PRO_5038512055" evidence="3">
    <location>
        <begin position="23"/>
        <end position="875"/>
    </location>
</feature>
<feature type="compositionally biased region" description="Basic and acidic residues" evidence="1">
    <location>
        <begin position="744"/>
        <end position="783"/>
    </location>
</feature>
<name>A0A173VBN3_9FIRM</name>
<feature type="compositionally biased region" description="Acidic residues" evidence="1">
    <location>
        <begin position="529"/>
        <end position="544"/>
    </location>
</feature>
<feature type="signal peptide" evidence="3">
    <location>
        <begin position="1"/>
        <end position="22"/>
    </location>
</feature>
<gene>
    <name evidence="4" type="ORF">ERS852573_02769</name>
</gene>
<dbReference type="EMBL" id="CYXO01000023">
    <property type="protein sequence ID" value="CUN24096.1"/>
    <property type="molecule type" value="Genomic_DNA"/>
</dbReference>
<dbReference type="PROSITE" id="PS51257">
    <property type="entry name" value="PROKAR_LIPOPROTEIN"/>
    <property type="match status" value="1"/>
</dbReference>
<feature type="compositionally biased region" description="Polar residues" evidence="1">
    <location>
        <begin position="819"/>
        <end position="842"/>
    </location>
</feature>
<feature type="region of interest" description="Disordered" evidence="1">
    <location>
        <begin position="731"/>
        <end position="842"/>
    </location>
</feature>
<keyword evidence="2" id="KW-0472">Membrane</keyword>
<evidence type="ECO:0000313" key="4">
    <source>
        <dbReference type="EMBL" id="CUN24096.1"/>
    </source>
</evidence>
<feature type="transmembrane region" description="Helical" evidence="2">
    <location>
        <begin position="846"/>
        <end position="868"/>
    </location>
</feature>
<keyword evidence="3" id="KW-0732">Signal</keyword>
<accession>A0A173VBN3</accession>
<evidence type="ECO:0000256" key="2">
    <source>
        <dbReference type="SAM" id="Phobius"/>
    </source>
</evidence>
<dbReference type="AlphaFoldDB" id="A0A173VBN3"/>
<keyword evidence="2" id="KW-0812">Transmembrane</keyword>
<dbReference type="RefSeq" id="WP_055215174.1">
    <property type="nucleotide sequence ID" value="NZ_CYXO01000023.1"/>
</dbReference>